<keyword evidence="3" id="KW-1185">Reference proteome</keyword>
<dbReference type="AlphaFoldDB" id="A0A9P7G5B2"/>
<dbReference type="EMBL" id="JABCKV010000118">
    <property type="protein sequence ID" value="KAG5643356.1"/>
    <property type="molecule type" value="Genomic_DNA"/>
</dbReference>
<evidence type="ECO:0000313" key="2">
    <source>
        <dbReference type="EMBL" id="KAG5643356.1"/>
    </source>
</evidence>
<reference evidence="2" key="2">
    <citation type="submission" date="2021-10" db="EMBL/GenBank/DDBJ databases">
        <title>Phylogenomics reveals ancestral predisposition of the termite-cultivated fungus Termitomyces towards a domesticated lifestyle.</title>
        <authorList>
            <person name="Auxier B."/>
            <person name="Grum-Grzhimaylo A."/>
            <person name="Cardenas M.E."/>
            <person name="Lodge J.D."/>
            <person name="Laessoe T."/>
            <person name="Pedersen O."/>
            <person name="Smith M.E."/>
            <person name="Kuyper T.W."/>
            <person name="Franco-Molano E.A."/>
            <person name="Baroni T.J."/>
            <person name="Aanen D.K."/>
        </authorList>
    </citation>
    <scope>NUCLEOTIDE SEQUENCE</scope>
    <source>
        <strain evidence="2">AP01</strain>
        <tissue evidence="2">Mycelium</tissue>
    </source>
</reference>
<dbReference type="Proteomes" id="UP000775547">
    <property type="component" value="Unassembled WGS sequence"/>
</dbReference>
<proteinExistence type="predicted"/>
<comment type="caution">
    <text evidence="2">The sequence shown here is derived from an EMBL/GenBank/DDBJ whole genome shotgun (WGS) entry which is preliminary data.</text>
</comment>
<dbReference type="OrthoDB" id="3193353at2759"/>
<protein>
    <submittedName>
        <fullName evidence="2">Uncharacterized protein</fullName>
    </submittedName>
</protein>
<accession>A0A9P7G5B2</accession>
<evidence type="ECO:0000313" key="3">
    <source>
        <dbReference type="Proteomes" id="UP000775547"/>
    </source>
</evidence>
<name>A0A9P7G5B2_9AGAR</name>
<organism evidence="2 3">
    <name type="scientific">Asterophora parasitica</name>
    <dbReference type="NCBI Taxonomy" id="117018"/>
    <lineage>
        <taxon>Eukaryota</taxon>
        <taxon>Fungi</taxon>
        <taxon>Dikarya</taxon>
        <taxon>Basidiomycota</taxon>
        <taxon>Agaricomycotina</taxon>
        <taxon>Agaricomycetes</taxon>
        <taxon>Agaricomycetidae</taxon>
        <taxon>Agaricales</taxon>
        <taxon>Tricholomatineae</taxon>
        <taxon>Lyophyllaceae</taxon>
        <taxon>Asterophora</taxon>
    </lineage>
</organism>
<gene>
    <name evidence="2" type="ORF">DXG03_001038</name>
</gene>
<evidence type="ECO:0000256" key="1">
    <source>
        <dbReference type="SAM" id="MobiDB-lite"/>
    </source>
</evidence>
<sequence length="156" mass="17171">MALQPVNVLHHFMLHANSTYDCSKPVSTNNVPYNVVPVLRRQIASPVRLFSNYHMAVGSRGTAVWIDSHAEDYFKRGDCGQRLAGSLQGAGISGPRANDEGDGRGMESSTEMGSAKWSSVFGYCENDQWTRVAVDEEEGRIAVGYMDGTIRVHEYA</sequence>
<reference evidence="2" key="1">
    <citation type="submission" date="2020-07" db="EMBL/GenBank/DDBJ databases">
        <authorList>
            <person name="Nieuwenhuis M."/>
            <person name="Van De Peppel L.J.J."/>
        </authorList>
    </citation>
    <scope>NUCLEOTIDE SEQUENCE</scope>
    <source>
        <strain evidence="2">AP01</strain>
        <tissue evidence="2">Mycelium</tissue>
    </source>
</reference>
<feature type="region of interest" description="Disordered" evidence="1">
    <location>
        <begin position="86"/>
        <end position="110"/>
    </location>
</feature>